<comment type="caution">
    <text evidence="1">The sequence shown here is derived from an EMBL/GenBank/DDBJ whole genome shotgun (WGS) entry which is preliminary data.</text>
</comment>
<gene>
    <name evidence="1" type="ORF">PIB30_085622</name>
</gene>
<organism evidence="1 2">
    <name type="scientific">Stylosanthes scabra</name>
    <dbReference type="NCBI Taxonomy" id="79078"/>
    <lineage>
        <taxon>Eukaryota</taxon>
        <taxon>Viridiplantae</taxon>
        <taxon>Streptophyta</taxon>
        <taxon>Embryophyta</taxon>
        <taxon>Tracheophyta</taxon>
        <taxon>Spermatophyta</taxon>
        <taxon>Magnoliopsida</taxon>
        <taxon>eudicotyledons</taxon>
        <taxon>Gunneridae</taxon>
        <taxon>Pentapetalae</taxon>
        <taxon>rosids</taxon>
        <taxon>fabids</taxon>
        <taxon>Fabales</taxon>
        <taxon>Fabaceae</taxon>
        <taxon>Papilionoideae</taxon>
        <taxon>50 kb inversion clade</taxon>
        <taxon>dalbergioids sensu lato</taxon>
        <taxon>Dalbergieae</taxon>
        <taxon>Pterocarpus clade</taxon>
        <taxon>Stylosanthes</taxon>
    </lineage>
</organism>
<evidence type="ECO:0000313" key="1">
    <source>
        <dbReference type="EMBL" id="MED6139627.1"/>
    </source>
</evidence>
<keyword evidence="2" id="KW-1185">Reference proteome</keyword>
<protein>
    <submittedName>
        <fullName evidence="1">Uncharacterized protein</fullName>
    </submittedName>
</protein>
<name>A0ABU6ST49_9FABA</name>
<accession>A0ABU6ST49</accession>
<dbReference type="EMBL" id="JASCZI010061850">
    <property type="protein sequence ID" value="MED6139627.1"/>
    <property type="molecule type" value="Genomic_DNA"/>
</dbReference>
<dbReference type="Proteomes" id="UP001341840">
    <property type="component" value="Unassembled WGS sequence"/>
</dbReference>
<sequence>MVKASLFIDAETHWCVRTEPFSAYALGSVLNSGRASQGEVVRMHRSFGAYAQGFLTRNHEVTEEEEVKQSKVA</sequence>
<evidence type="ECO:0000313" key="2">
    <source>
        <dbReference type="Proteomes" id="UP001341840"/>
    </source>
</evidence>
<proteinExistence type="predicted"/>
<reference evidence="1 2" key="1">
    <citation type="journal article" date="2023" name="Plants (Basel)">
        <title>Bridging the Gap: Combining Genomics and Transcriptomics Approaches to Understand Stylosanthes scabra, an Orphan Legume from the Brazilian Caatinga.</title>
        <authorList>
            <person name="Ferreira-Neto J.R.C."/>
            <person name="da Silva M.D."/>
            <person name="Binneck E."/>
            <person name="de Melo N.F."/>
            <person name="da Silva R.H."/>
            <person name="de Melo A.L.T.M."/>
            <person name="Pandolfi V."/>
            <person name="Bustamante F.O."/>
            <person name="Brasileiro-Vidal A.C."/>
            <person name="Benko-Iseppon A.M."/>
        </authorList>
    </citation>
    <scope>NUCLEOTIDE SEQUENCE [LARGE SCALE GENOMIC DNA]</scope>
    <source>
        <tissue evidence="1">Leaves</tissue>
    </source>
</reference>